<comment type="caution">
    <text evidence="4">The sequence shown here is derived from an EMBL/GenBank/DDBJ whole genome shotgun (WGS) entry which is preliminary data.</text>
</comment>
<dbReference type="InterPro" id="IPR000026">
    <property type="entry name" value="N1-like"/>
</dbReference>
<dbReference type="GO" id="GO:0004521">
    <property type="term" value="F:RNA endonuclease activity"/>
    <property type="evidence" value="ECO:0007669"/>
    <property type="project" value="InterPro"/>
</dbReference>
<evidence type="ECO:0000313" key="5">
    <source>
        <dbReference type="Proteomes" id="UP000598360"/>
    </source>
</evidence>
<dbReference type="EMBL" id="JADEYC010000012">
    <property type="protein sequence ID" value="MBE9374411.1"/>
    <property type="molecule type" value="Genomic_DNA"/>
</dbReference>
<dbReference type="SUPFAM" id="SSF53933">
    <property type="entry name" value="Microbial ribonucleases"/>
    <property type="match status" value="1"/>
</dbReference>
<accession>A0A929BAF6</accession>
<keyword evidence="3" id="KW-0732">Signal</keyword>
<protein>
    <submittedName>
        <fullName evidence="4">Ribonuclease</fullName>
    </submittedName>
</protein>
<proteinExistence type="predicted"/>
<sequence>MKWITTKAAGLLLAGLLAMAGLLGVQATAAALSPDRGAVGVVQQAPCGDTAEFEQVDLSALPPEAADTVGLIEQGGPYPYPQDDEVFQNREGILPDCDDGYYREYTVETPGSPDRGARRFVVGEGGEFFYTDDHYESFRITDTNA</sequence>
<gene>
    <name evidence="4" type="ORF">IQ251_08100</name>
</gene>
<evidence type="ECO:0000313" key="4">
    <source>
        <dbReference type="EMBL" id="MBE9374411.1"/>
    </source>
</evidence>
<evidence type="ECO:0000256" key="2">
    <source>
        <dbReference type="ARBA" id="ARBA00022801"/>
    </source>
</evidence>
<name>A0A929BAF6_9PSEU</name>
<organism evidence="4 5">
    <name type="scientific">Saccharopolyspora montiporae</name>
    <dbReference type="NCBI Taxonomy" id="2781240"/>
    <lineage>
        <taxon>Bacteria</taxon>
        <taxon>Bacillati</taxon>
        <taxon>Actinomycetota</taxon>
        <taxon>Actinomycetes</taxon>
        <taxon>Pseudonocardiales</taxon>
        <taxon>Pseudonocardiaceae</taxon>
        <taxon>Saccharopolyspora</taxon>
    </lineage>
</organism>
<feature type="signal peptide" evidence="3">
    <location>
        <begin position="1"/>
        <end position="20"/>
    </location>
</feature>
<evidence type="ECO:0000256" key="1">
    <source>
        <dbReference type="ARBA" id="ARBA00022722"/>
    </source>
</evidence>
<feature type="chain" id="PRO_5038919819" evidence="3">
    <location>
        <begin position="21"/>
        <end position="145"/>
    </location>
</feature>
<dbReference type="Proteomes" id="UP000598360">
    <property type="component" value="Unassembled WGS sequence"/>
</dbReference>
<dbReference type="Gene3D" id="3.10.450.30">
    <property type="entry name" value="Microbial ribonucleases"/>
    <property type="match status" value="1"/>
</dbReference>
<dbReference type="RefSeq" id="WP_193927846.1">
    <property type="nucleotide sequence ID" value="NZ_JADEYC010000012.1"/>
</dbReference>
<dbReference type="InterPro" id="IPR016191">
    <property type="entry name" value="Ribonuclease/ribotoxin"/>
</dbReference>
<reference evidence="4" key="1">
    <citation type="submission" date="2020-10" db="EMBL/GenBank/DDBJ databases">
        <title>Diversity and distribution of actinomycetes associated with coral in the coast of Hainan.</title>
        <authorList>
            <person name="Li F."/>
        </authorList>
    </citation>
    <scope>NUCLEOTIDE SEQUENCE</scope>
    <source>
        <strain evidence="4">HNM0983</strain>
    </source>
</reference>
<dbReference type="GO" id="GO:0003723">
    <property type="term" value="F:RNA binding"/>
    <property type="evidence" value="ECO:0007669"/>
    <property type="project" value="InterPro"/>
</dbReference>
<evidence type="ECO:0000256" key="3">
    <source>
        <dbReference type="SAM" id="SignalP"/>
    </source>
</evidence>
<dbReference type="AlphaFoldDB" id="A0A929BAF6"/>
<keyword evidence="1" id="KW-0540">Nuclease</keyword>
<keyword evidence="5" id="KW-1185">Reference proteome</keyword>
<dbReference type="Pfam" id="PF00545">
    <property type="entry name" value="Ribonuclease"/>
    <property type="match status" value="1"/>
</dbReference>
<keyword evidence="2" id="KW-0378">Hydrolase</keyword>
<dbReference type="GO" id="GO:0016787">
    <property type="term" value="F:hydrolase activity"/>
    <property type="evidence" value="ECO:0007669"/>
    <property type="project" value="UniProtKB-KW"/>
</dbReference>